<name>A0A6C0B307_9ZZZZ</name>
<reference evidence="1" key="1">
    <citation type="journal article" date="2020" name="Nature">
        <title>Giant virus diversity and host interactions through global metagenomics.</title>
        <authorList>
            <person name="Schulz F."/>
            <person name="Roux S."/>
            <person name="Paez-Espino D."/>
            <person name="Jungbluth S."/>
            <person name="Walsh D.A."/>
            <person name="Denef V.J."/>
            <person name="McMahon K.D."/>
            <person name="Konstantinidis K.T."/>
            <person name="Eloe-Fadrosh E.A."/>
            <person name="Kyrpides N.C."/>
            <person name="Woyke T."/>
        </authorList>
    </citation>
    <scope>NUCLEOTIDE SEQUENCE</scope>
    <source>
        <strain evidence="1">GVMAG-M-3300009187-29</strain>
    </source>
</reference>
<protein>
    <submittedName>
        <fullName evidence="1">Uncharacterized protein</fullName>
    </submittedName>
</protein>
<evidence type="ECO:0000313" key="1">
    <source>
        <dbReference type="EMBL" id="QHS86442.1"/>
    </source>
</evidence>
<accession>A0A6C0B307</accession>
<proteinExistence type="predicted"/>
<dbReference type="AlphaFoldDB" id="A0A6C0B307"/>
<dbReference type="Pfam" id="PF19058">
    <property type="entry name" value="DUF5754"/>
    <property type="match status" value="1"/>
</dbReference>
<organism evidence="1">
    <name type="scientific">viral metagenome</name>
    <dbReference type="NCBI Taxonomy" id="1070528"/>
    <lineage>
        <taxon>unclassified sequences</taxon>
        <taxon>metagenomes</taxon>
        <taxon>organismal metagenomes</taxon>
    </lineage>
</organism>
<dbReference type="InterPro" id="IPR043930">
    <property type="entry name" value="DUF5754"/>
</dbReference>
<dbReference type="EMBL" id="MN739055">
    <property type="protein sequence ID" value="QHS86442.1"/>
    <property type="molecule type" value="Genomic_DNA"/>
</dbReference>
<sequence>MVSLNKTQKKRTWPSRLYLYSNPRTAQAKAYKYLGKTGKLYPGTVAGKKYSVYDKKNNHWANFGQMGYEDYTKHHDKARRKNYLTRSGKIKGDWSGNRYSANNLARHILW</sequence>